<dbReference type="Gene3D" id="2.40.128.130">
    <property type="entry name" value="Autotransporter beta-domain"/>
    <property type="match status" value="1"/>
</dbReference>
<dbReference type="InterPro" id="IPR011050">
    <property type="entry name" value="Pectin_lyase_fold/virulence"/>
</dbReference>
<evidence type="ECO:0000256" key="1">
    <source>
        <dbReference type="ARBA" id="ARBA00022729"/>
    </source>
</evidence>
<feature type="domain" description="Autotransporter" evidence="3">
    <location>
        <begin position="1923"/>
        <end position="2201"/>
    </location>
</feature>
<feature type="signal peptide" evidence="2">
    <location>
        <begin position="1"/>
        <end position="38"/>
    </location>
</feature>
<dbReference type="Gene3D" id="2.160.20.20">
    <property type="match status" value="3"/>
</dbReference>
<protein>
    <recommendedName>
        <fullName evidence="3">Autotransporter domain-containing protein</fullName>
    </recommendedName>
</protein>
<geneLocation type="plasmid" evidence="5">
    <name>pZmo1</name>
</geneLocation>
<dbReference type="RefSeq" id="WP_011078105.1">
    <property type="nucleotide sequence ID" value="NC_004457.1"/>
</dbReference>
<evidence type="ECO:0000259" key="3">
    <source>
        <dbReference type="PROSITE" id="PS51208"/>
    </source>
</evidence>
<dbReference type="Pfam" id="PF03797">
    <property type="entry name" value="Autotransporter"/>
    <property type="match status" value="1"/>
</dbReference>
<dbReference type="PROSITE" id="PS51208">
    <property type="entry name" value="AUTOTRANSPORTER"/>
    <property type="match status" value="1"/>
</dbReference>
<dbReference type="EMBL" id="AY057845">
    <property type="protein sequence ID" value="AAL36122.1"/>
    <property type="molecule type" value="Genomic_DNA"/>
</dbReference>
<dbReference type="InterPro" id="IPR005546">
    <property type="entry name" value="Autotransporte_beta"/>
</dbReference>
<dbReference type="SUPFAM" id="SSF51126">
    <property type="entry name" value="Pectin lyase-like"/>
    <property type="match status" value="4"/>
</dbReference>
<dbReference type="SMART" id="SM00869">
    <property type="entry name" value="Autotransporter"/>
    <property type="match status" value="1"/>
</dbReference>
<dbReference type="SUPFAM" id="SSF103515">
    <property type="entry name" value="Autotransporter"/>
    <property type="match status" value="1"/>
</dbReference>
<dbReference type="InterPro" id="IPR036709">
    <property type="entry name" value="Autotransporte_beta_dom_sf"/>
</dbReference>
<keyword evidence="5" id="KW-1185">Reference proteome</keyword>
<name>Q8GF46_ZYMMO</name>
<dbReference type="InterPro" id="IPR012332">
    <property type="entry name" value="Autotransporter_pectin_lyase_C"/>
</dbReference>
<evidence type="ECO:0000313" key="4">
    <source>
        <dbReference type="EMBL" id="AAL36122.1"/>
    </source>
</evidence>
<keyword evidence="4" id="KW-0614">Plasmid</keyword>
<dbReference type="Pfam" id="PF12951">
    <property type="entry name" value="PATR"/>
    <property type="match status" value="10"/>
</dbReference>
<accession>Q8GF46</accession>
<evidence type="ECO:0000256" key="2">
    <source>
        <dbReference type="SAM" id="SignalP"/>
    </source>
</evidence>
<reference evidence="4" key="1">
    <citation type="submission" date="2001-10" db="EMBL/GenBank/DDBJ databases">
        <authorList>
            <person name="Seo J."/>
            <person name="Park H."/>
            <person name="Kim H."/>
            <person name="Wang K."/>
            <person name="Yoon K."/>
            <person name="Rhee H."/>
            <person name="Kang J."/>
            <person name="Jung C."/>
            <person name="Kim M."/>
            <person name="Park C."/>
            <person name="An Y."/>
            <person name="Choi E."/>
        </authorList>
    </citation>
    <scope>NUCLEOTIDE SEQUENCE [LARGE SCALE GENOMIC DNA]</scope>
    <source>
        <strain evidence="4">ZM4</strain>
        <plasmid evidence="4">1</plasmid>
    </source>
</reference>
<evidence type="ECO:0000313" key="5">
    <source>
        <dbReference type="Proteomes" id="UP000001173"/>
    </source>
</evidence>
<organism evidence="4 5">
    <name type="scientific">Zymomonas mobilis subsp. mobilis (strain ATCC 31821 / ZM4 / CP4)</name>
    <dbReference type="NCBI Taxonomy" id="264203"/>
    <lineage>
        <taxon>Bacteria</taxon>
        <taxon>Pseudomonadati</taxon>
        <taxon>Pseudomonadota</taxon>
        <taxon>Alphaproteobacteria</taxon>
        <taxon>Sphingomonadales</taxon>
        <taxon>Zymomonadaceae</taxon>
        <taxon>Zymomonas</taxon>
    </lineage>
</organism>
<dbReference type="InterPro" id="IPR013425">
    <property type="entry name" value="Autotrns_rpt"/>
</dbReference>
<dbReference type="Proteomes" id="UP000001173">
    <property type="component" value="Plasmid pZmo1"/>
</dbReference>
<sequence>MKKFKNTLFNVNLTKKSLKISLLSASCLALFIPVAGFAQCTTSGNSVTCSGTVGDTTTSQTNYTAQIGTGKNSSINSVTINPNASVSYQRTVISLGSGSSSNHNSITIGGSVISGGLGSGPNGTGGNAVEFGNNTDLTIAKGGLIQVNSTGAYNAEAINPTGSGNIITNYGTIKTNSNASALWMEGTDTSVKTNGINTVDNYGLIQATPSGTGTIIGNSNSGIVYFTNRSGATVNGNISLGSTGNLANVVTFENGSKVNGTVSGGGNAATLNLTGASGSDSLSKSVSGFGTLNKSGNGTWSVGSAEAPLSSLSDSLHINVGKDPSGNTTDGGTLILAGDVSSKNAVIGIDNGTLQLGTGSTSGWVDGITHNNGTLVFNRSDTNTLSSNIDGVGQVQQIGSGTTILTGTNTYTGVTTISNGALQLGDGTTSGTITNSSAITNNANLTINNPANTTLSQVISGTGSLTQVGSGTTTLSGTNTYTGVTTISNGTLQLGDGTTSGTITNSSAITNNANLTINNPTNTTLSQIISGTGSLTQAGSGTTTLAGANTYTGQTTVAQNATLNLPGAVAGNLVNAGTTNVNGGTVGGITSNTGTLNAQNAALQDINNTAGTTSLNNSTAGSITNASNATFSAIGGIIHSVDNSGTMTLGTGNTVVGNVTNNDGSLTLGKGNYVIGNVTNSKGSLTLDGNVIVGTLAANGGSFEVTSANSGLNSLAGTANGNLDGTLKIYDAQDTYSGSMTGQGGVQLLGGTETLSGTNTYTGQTTVALNATLNLPGAVAGDLVNAGTTNVNGGTVGGITSNTGTLNAQNAALHDINNTAGTTSLNNSTAGAVTNASNATFSAVGGSLASATNSGTMTLGNGNNVAGDVTNNDGSLTLDGNAVAGTLAANGGSFEVTSANSDLGSLAGTANGNLDGTLKIHGAQDTYSGSMTGQGGVQLLGGTETLSGTNTYTGQTTVALNATLNLPGAVAGDLVNAGTTNVNSGTVGGITSNTGTLNALNATLHDINNTAGTTSLNNSTAGTVTNASNATFSAVGGSLASATNSGTMTLGNGNNVAGDVTNNDGSLTLDGNTVAGTLAANGGSFEVTSAASDIGSLAGSANGNLDGALNLHNAKDTYSGAISGQGSLNILDGTETLSGTNTYTGQTTVAQNATLNLPGAVAGDLVNAGTTNVNGGTVGGITSNTGTLNAQNAALHDINNTAGTTSLNNSTAGTVTNASNATFSAVGGSLASATNSGTMTLGNGNNVAGDVTSNDGSLTLDGNAVAGTLAANGGSFEVTSANSDLGSLAGSANGNLDGALNLHNAKDTYSGAISGQGSLNILGGTETLSGTNTYTGQTTVALNATLNLPGAVAGDLVNAGTTNVNGGTVGGITSNTGTLNAQNAALHDINNTAGTTSLNNSTAGTVTNASNATFSAVGGSLASATNSGTMTLGNGNNVAGDVTNNDGSLTLDGNAVAGTLAANGGSFEVTSANSDLGSLAGSANGNLDGALNLHNAKDTYSGAISGQGSLNILGGTETLSGTNTYTGQTTIAENATLQLGNGETSGTINNTQDIINHGTLSVNNSHAVTMPMLISSSGQFKQIGIGTTTLGDHNSYSGGTTITSGRLVGSAHSFGTGAINNYSALIIAQPSNATFDNSINGTGTLTKTGAGILTINSNNSLSGSTFLNQGELAVNGSLASSSVTSQPGTILSGTGTVGGITAKAGSIIRPAGNIIGTLNVSGNYQQDAGATYAVQVLPGTNTSDVLSINGKASLSDGAILSVSKASPGNYTLETKYRVLTTKGGVSGNYTLTGDTALSAFYGLGTTYDANNVYLEVKQDHLFVEEGKTSNQIAVAGGLDSLASNSVIKNVVGSLMTGDQARQAFNTLSGEIHASARTSLFQDSFYIRDITVERLRASDCGIGTDADTKKTCDIKKKREAEGACEGAAPALWMQSYGSWGRNSGNDNVATMNHSTGGFVLGADTPIGRSKWHIGGLFGYGYSSFNIPNRSSTGHSNNLTAGAYGGTSWGNLGFRMGASYTWNILSTNRTATIGQFSNQLNGHYNGDTAQVFGDLGYRFDVGNASLEPFANVAYVNLHTDSYHEHGGEAALHGKAIDTGLTYTTFGLRAAATLQKGDTAWIPNITVAYRHAFGDVDPTVTQRFIAGGNDFSVAGVPLSENSALVNAGFKVKAGKRITGGISYIGQYGDHYLSNGLRGTFSWIF</sequence>
<keyword evidence="1 2" id="KW-0732">Signal</keyword>
<feature type="chain" id="PRO_5004306057" description="Autotransporter domain-containing protein" evidence="2">
    <location>
        <begin position="39"/>
        <end position="2201"/>
    </location>
</feature>
<proteinExistence type="predicted"/>
<dbReference type="NCBIfam" id="TIGR02601">
    <property type="entry name" value="autotrns_rpt"/>
    <property type="match status" value="4"/>
</dbReference>